<feature type="compositionally biased region" description="Acidic residues" evidence="1">
    <location>
        <begin position="211"/>
        <end position="225"/>
    </location>
</feature>
<feature type="region of interest" description="Disordered" evidence="1">
    <location>
        <begin position="1"/>
        <end position="56"/>
    </location>
</feature>
<feature type="region of interest" description="Disordered" evidence="1">
    <location>
        <begin position="152"/>
        <end position="225"/>
    </location>
</feature>
<evidence type="ECO:0000313" key="3">
    <source>
        <dbReference type="Proteomes" id="UP001337655"/>
    </source>
</evidence>
<comment type="caution">
    <text evidence="2">The sequence shown here is derived from an EMBL/GenBank/DDBJ whole genome shotgun (WGS) entry which is preliminary data.</text>
</comment>
<dbReference type="Proteomes" id="UP001337655">
    <property type="component" value="Unassembled WGS sequence"/>
</dbReference>
<organism evidence="2 3">
    <name type="scientific">Saxophila tyrrhenica</name>
    <dbReference type="NCBI Taxonomy" id="1690608"/>
    <lineage>
        <taxon>Eukaryota</taxon>
        <taxon>Fungi</taxon>
        <taxon>Dikarya</taxon>
        <taxon>Ascomycota</taxon>
        <taxon>Pezizomycotina</taxon>
        <taxon>Dothideomycetes</taxon>
        <taxon>Dothideomycetidae</taxon>
        <taxon>Mycosphaerellales</taxon>
        <taxon>Extremaceae</taxon>
        <taxon>Saxophila</taxon>
    </lineage>
</organism>
<feature type="compositionally biased region" description="Pro residues" evidence="1">
    <location>
        <begin position="177"/>
        <end position="191"/>
    </location>
</feature>
<proteinExistence type="predicted"/>
<sequence>MAHSLPRLQSNLHSPKYTITSSSGTMSNGLPTGTSAPSAPPAPAPGNNQTGQAGVFPAAGAPATAFTIPPTGLTDAQIFADSLANLSDLRMLQIAITHTNKEILDVWNAQHPESAKLTDQSVSRRITHATDYWKTQGVIRAVVRAELERLKNANGTTARKNATTGTVRHRPRANNQPAPPPTQPAAAPAPAPVTGTGGLDQVQQAGQGGVDDSDGPDGDDDPAQDLEDLLAEADPQGPAVPPTIEQNPWAPSVGYLAGQPGYVPGFRAYNADGSQILGPADAPVQPQADAEAAEDAERGFGGGEGSEAFGLERNTMLNI</sequence>
<dbReference type="AlphaFoldDB" id="A0AAV9P4L2"/>
<name>A0AAV9P4L2_9PEZI</name>
<feature type="compositionally biased region" description="Polar residues" evidence="1">
    <location>
        <begin position="7"/>
        <end position="30"/>
    </location>
</feature>
<evidence type="ECO:0000313" key="2">
    <source>
        <dbReference type="EMBL" id="KAK5167433.1"/>
    </source>
</evidence>
<reference evidence="2 3" key="1">
    <citation type="submission" date="2023-08" db="EMBL/GenBank/DDBJ databases">
        <title>Black Yeasts Isolated from many extreme environments.</title>
        <authorList>
            <person name="Coleine C."/>
            <person name="Stajich J.E."/>
            <person name="Selbmann L."/>
        </authorList>
    </citation>
    <scope>NUCLEOTIDE SEQUENCE [LARGE SCALE GENOMIC DNA]</scope>
    <source>
        <strain evidence="2 3">CCFEE 5935</strain>
    </source>
</reference>
<feature type="region of interest" description="Disordered" evidence="1">
    <location>
        <begin position="277"/>
        <end position="319"/>
    </location>
</feature>
<dbReference type="GeneID" id="89928468"/>
<accession>A0AAV9P4L2</accession>
<gene>
    <name evidence="2" type="ORF">LTR77_007132</name>
</gene>
<keyword evidence="3" id="KW-1185">Reference proteome</keyword>
<feature type="compositionally biased region" description="Polar residues" evidence="1">
    <location>
        <begin position="153"/>
        <end position="166"/>
    </location>
</feature>
<dbReference type="RefSeq" id="XP_064657139.1">
    <property type="nucleotide sequence ID" value="XM_064804369.1"/>
</dbReference>
<protein>
    <submittedName>
        <fullName evidence="2">Uncharacterized protein</fullName>
    </submittedName>
</protein>
<dbReference type="EMBL" id="JAVRRT010000011">
    <property type="protein sequence ID" value="KAK5167433.1"/>
    <property type="molecule type" value="Genomic_DNA"/>
</dbReference>
<evidence type="ECO:0000256" key="1">
    <source>
        <dbReference type="SAM" id="MobiDB-lite"/>
    </source>
</evidence>